<dbReference type="NCBIfam" id="TIGR00476">
    <property type="entry name" value="selD"/>
    <property type="match status" value="1"/>
</dbReference>
<dbReference type="CDD" id="cd02195">
    <property type="entry name" value="SelD"/>
    <property type="match status" value="1"/>
</dbReference>
<comment type="catalytic activity">
    <reaction evidence="9">
        <text>hydrogenselenide + ATP + H2O = selenophosphate + AMP + phosphate + 2 H(+)</text>
        <dbReference type="Rhea" id="RHEA:18737"/>
        <dbReference type="ChEBI" id="CHEBI:15377"/>
        <dbReference type="ChEBI" id="CHEBI:15378"/>
        <dbReference type="ChEBI" id="CHEBI:16144"/>
        <dbReference type="ChEBI" id="CHEBI:29317"/>
        <dbReference type="ChEBI" id="CHEBI:30616"/>
        <dbReference type="ChEBI" id="CHEBI:43474"/>
        <dbReference type="ChEBI" id="CHEBI:456215"/>
        <dbReference type="EC" id="2.7.9.3"/>
    </reaction>
</comment>
<feature type="binding site" description="in other chain" evidence="9">
    <location>
        <position position="39"/>
    </location>
    <ligand>
        <name>ATP</name>
        <dbReference type="ChEBI" id="CHEBI:30616"/>
        <note>ligand shared between dimeric partners</note>
    </ligand>
</feature>
<dbReference type="InterPro" id="IPR010918">
    <property type="entry name" value="PurM-like_C_dom"/>
</dbReference>
<reference evidence="12 13" key="1">
    <citation type="journal article" date="2013" name="Genome Announc.">
        <title>Complete Genome Sequence of Wohlfahrtiimonas chitiniclastica Strain SH04, Isolated from Chrysomya megacephala Collected from Pudong International Airport in China.</title>
        <authorList>
            <person name="Cao X.M."/>
            <person name="Chen T."/>
            <person name="Xu L.Z."/>
            <person name="Yao L.S."/>
            <person name="Qi J."/>
            <person name="Zhang X.L."/>
            <person name="Yan Q.L."/>
            <person name="Deng Y.H."/>
            <person name="Guo T.Y."/>
            <person name="Wang J."/>
            <person name="Hu K.X."/>
            <person name="Xu B.L."/>
        </authorList>
    </citation>
    <scope>NUCLEOTIDE SEQUENCE [LARGE SCALE GENOMIC DNA]</scope>
    <source>
        <strain evidence="12 13">SH04</strain>
    </source>
</reference>
<feature type="binding site" evidence="9">
    <location>
        <position position="198"/>
    </location>
    <ligand>
        <name>Mg(2+)</name>
        <dbReference type="ChEBI" id="CHEBI:18420"/>
    </ligand>
</feature>
<feature type="binding site" description="in other chain" evidence="9">
    <location>
        <begin position="19"/>
        <end position="21"/>
    </location>
    <ligand>
        <name>ATP</name>
        <dbReference type="ChEBI" id="CHEBI:30616"/>
        <note>ligand shared between dimeric partners</note>
    </ligand>
</feature>
<keyword evidence="8 9" id="KW-0711">Selenium</keyword>
<keyword evidence="7 9" id="KW-0460">Magnesium</keyword>
<dbReference type="HAMAP" id="MF_00625">
    <property type="entry name" value="SelD"/>
    <property type="match status" value="1"/>
</dbReference>
<proteinExistence type="inferred from homology"/>
<dbReference type="EMBL" id="AOBV01000002">
    <property type="protein sequence ID" value="ELV08863.1"/>
    <property type="molecule type" value="Genomic_DNA"/>
</dbReference>
<dbReference type="FunFam" id="3.90.650.10:FF:000004">
    <property type="entry name" value="Selenide, water dikinase"/>
    <property type="match status" value="1"/>
</dbReference>
<evidence type="ECO:0000313" key="12">
    <source>
        <dbReference type="EMBL" id="ELV08863.1"/>
    </source>
</evidence>
<evidence type="ECO:0000256" key="1">
    <source>
        <dbReference type="ARBA" id="ARBA00008026"/>
    </source>
</evidence>
<keyword evidence="3 9" id="KW-0479">Metal-binding</keyword>
<dbReference type="SUPFAM" id="SSF56042">
    <property type="entry name" value="PurM C-terminal domain-like"/>
    <property type="match status" value="1"/>
</dbReference>
<evidence type="ECO:0000256" key="4">
    <source>
        <dbReference type="ARBA" id="ARBA00022741"/>
    </source>
</evidence>
<dbReference type="FunFam" id="3.30.1330.10:FF:000003">
    <property type="entry name" value="Selenide, water dikinase"/>
    <property type="match status" value="1"/>
</dbReference>
<evidence type="ECO:0000256" key="9">
    <source>
        <dbReference type="HAMAP-Rule" id="MF_00625"/>
    </source>
</evidence>
<dbReference type="Pfam" id="PF00586">
    <property type="entry name" value="AIRS"/>
    <property type="match status" value="1"/>
</dbReference>
<protein>
    <recommendedName>
        <fullName evidence="9">Selenide, water dikinase</fullName>
        <ecNumber evidence="9">2.7.9.3</ecNumber>
    </recommendedName>
    <alternativeName>
        <fullName evidence="9">Selenium donor protein</fullName>
    </alternativeName>
    <alternativeName>
        <fullName evidence="9">Selenophosphate synthase</fullName>
    </alternativeName>
</protein>
<evidence type="ECO:0000256" key="7">
    <source>
        <dbReference type="ARBA" id="ARBA00022842"/>
    </source>
</evidence>
<evidence type="ECO:0000256" key="3">
    <source>
        <dbReference type="ARBA" id="ARBA00022723"/>
    </source>
</evidence>
<dbReference type="PIRSF" id="PIRSF036407">
    <property type="entry name" value="Selenphspht_syn"/>
    <property type="match status" value="1"/>
</dbReference>
<feature type="binding site" evidence="9">
    <location>
        <begin position="110"/>
        <end position="112"/>
    </location>
    <ligand>
        <name>ATP</name>
        <dbReference type="ChEBI" id="CHEBI:30616"/>
        <note>ligand shared between dimeric partners</note>
    </ligand>
</feature>
<dbReference type="SUPFAM" id="SSF55326">
    <property type="entry name" value="PurM N-terminal domain-like"/>
    <property type="match status" value="1"/>
</dbReference>
<accession>L8XXU5</accession>
<comment type="caution">
    <text evidence="9">Lacks conserved residue(s) required for the propagation of feature annotation.</text>
</comment>
<sequence length="319" mass="33865">MTGSGIQTSDPNLWVGNQSRDDAAVYGIDATTGIISTTDFFMPIVDDPFDFGRIAATNAISDVYAMGGKPIMAIAILGWPSQKLPPEVARTVIAGGRATCEAAGIILAGGHSIDAPEPIFGLAVTGIVDKAHLQRNDTAQVGDAIFLTKPIGIGILTTAEKRGLLRSEDQFTARDIMVQLNQAGARFALEPYVHAMTDVTGFGLIGHLSEMTEGSNVSIELNCANIPLIDSVRHYEALGSMPGGTFKNLASYEHLVTHNDQFDAYQHLLGDPQTSGGLLVSVSGDHIDDFQALCKEEGLGHLEPIGHIIAPQAHKIILK</sequence>
<feature type="domain" description="PurM-like C-terminal" evidence="11">
    <location>
        <begin position="140"/>
        <end position="318"/>
    </location>
</feature>
<dbReference type="EC" id="2.7.9.3" evidence="9"/>
<dbReference type="Proteomes" id="UP000011617">
    <property type="component" value="Unassembled WGS sequence"/>
</dbReference>
<comment type="function">
    <text evidence="9">Synthesizes selenophosphate from selenide and ATP.</text>
</comment>
<comment type="cofactor">
    <cofactor evidence="9">
        <name>Mg(2+)</name>
        <dbReference type="ChEBI" id="CHEBI:18420"/>
    </cofactor>
    <text evidence="9">Binds 1 Mg(2+) ion per monomer.</text>
</comment>
<comment type="subunit">
    <text evidence="9">Homodimer.</text>
</comment>
<feature type="binding site" description="in other chain" evidence="9">
    <location>
        <position position="62"/>
    </location>
    <ligand>
        <name>ATP</name>
        <dbReference type="ChEBI" id="CHEBI:30616"/>
        <note>ligand shared between dimeric partners</note>
    </ligand>
</feature>
<dbReference type="HOGENOM" id="CLU_032859_0_1_6"/>
<evidence type="ECO:0000259" key="11">
    <source>
        <dbReference type="Pfam" id="PF02769"/>
    </source>
</evidence>
<dbReference type="InterPro" id="IPR004536">
    <property type="entry name" value="SPS/SelD"/>
</dbReference>
<dbReference type="PATRIC" id="fig|1261130.3.peg.459"/>
<keyword evidence="6 9" id="KW-0067">ATP-binding</keyword>
<feature type="binding site" evidence="9">
    <location>
        <position position="62"/>
    </location>
    <ligand>
        <name>Mg(2+)</name>
        <dbReference type="ChEBI" id="CHEBI:18420"/>
    </ligand>
</feature>
<feature type="domain" description="PurM-like N-terminal" evidence="10">
    <location>
        <begin position="21"/>
        <end position="128"/>
    </location>
</feature>
<gene>
    <name evidence="9" type="primary">selD</name>
    <name evidence="12" type="ORF">F387_00256</name>
</gene>
<evidence type="ECO:0000256" key="2">
    <source>
        <dbReference type="ARBA" id="ARBA00022679"/>
    </source>
</evidence>
<dbReference type="InterPro" id="IPR036676">
    <property type="entry name" value="PurM-like_C_sf"/>
</dbReference>
<dbReference type="GO" id="GO:0004756">
    <property type="term" value="F:selenide, water dikinase activity"/>
    <property type="evidence" value="ECO:0007669"/>
    <property type="project" value="UniProtKB-UniRule"/>
</dbReference>
<dbReference type="GO" id="GO:0016260">
    <property type="term" value="P:selenocysteine biosynthetic process"/>
    <property type="evidence" value="ECO:0007669"/>
    <property type="project" value="InterPro"/>
</dbReference>
<dbReference type="Gene3D" id="3.30.1330.10">
    <property type="entry name" value="PurM-like, N-terminal domain"/>
    <property type="match status" value="1"/>
</dbReference>
<dbReference type="GO" id="GO:0005737">
    <property type="term" value="C:cytoplasm"/>
    <property type="evidence" value="ECO:0007669"/>
    <property type="project" value="TreeGrafter"/>
</dbReference>
<dbReference type="InterPro" id="IPR016188">
    <property type="entry name" value="PurM-like_N"/>
</dbReference>
<keyword evidence="2 9" id="KW-0808">Transferase</keyword>
<dbReference type="Pfam" id="PF02769">
    <property type="entry name" value="AIRS_C"/>
    <property type="match status" value="1"/>
</dbReference>
<name>L8XXU5_9GAMM</name>
<keyword evidence="5 9" id="KW-0418">Kinase</keyword>
<feature type="binding site" evidence="9">
    <location>
        <position position="22"/>
    </location>
    <ligand>
        <name>Mg(2+)</name>
        <dbReference type="ChEBI" id="CHEBI:18420"/>
    </ligand>
</feature>
<dbReference type="Gene3D" id="3.90.650.10">
    <property type="entry name" value="PurM-like C-terminal domain"/>
    <property type="match status" value="1"/>
</dbReference>
<dbReference type="GO" id="GO:0000287">
    <property type="term" value="F:magnesium ion binding"/>
    <property type="evidence" value="ECO:0007669"/>
    <property type="project" value="UniProtKB-UniRule"/>
</dbReference>
<evidence type="ECO:0000313" key="13">
    <source>
        <dbReference type="Proteomes" id="UP000011617"/>
    </source>
</evidence>
<dbReference type="NCBIfam" id="NF002098">
    <property type="entry name" value="PRK00943.1"/>
    <property type="match status" value="1"/>
</dbReference>
<keyword evidence="4 9" id="KW-0547">Nucleotide-binding</keyword>
<evidence type="ECO:0000256" key="6">
    <source>
        <dbReference type="ARBA" id="ARBA00022840"/>
    </source>
</evidence>
<dbReference type="PANTHER" id="PTHR10256">
    <property type="entry name" value="SELENIDE, WATER DIKINASE"/>
    <property type="match status" value="1"/>
</dbReference>
<keyword evidence="13" id="KW-1185">Reference proteome</keyword>
<evidence type="ECO:0000256" key="5">
    <source>
        <dbReference type="ARBA" id="ARBA00022777"/>
    </source>
</evidence>
<dbReference type="InterPro" id="IPR023061">
    <property type="entry name" value="SelD_I"/>
</dbReference>
<dbReference type="PANTHER" id="PTHR10256:SF0">
    <property type="entry name" value="INACTIVE SELENIDE, WATER DIKINASE-LIKE PROTEIN-RELATED"/>
    <property type="match status" value="1"/>
</dbReference>
<dbReference type="InterPro" id="IPR036921">
    <property type="entry name" value="PurM-like_N_sf"/>
</dbReference>
<dbReference type="AlphaFoldDB" id="L8XXU5"/>
<comment type="caution">
    <text evidence="12">The sequence shown here is derived from an EMBL/GenBank/DDBJ whole genome shotgun (WGS) entry which is preliminary data.</text>
</comment>
<evidence type="ECO:0000256" key="8">
    <source>
        <dbReference type="ARBA" id="ARBA00023266"/>
    </source>
</evidence>
<comment type="similarity">
    <text evidence="1 9">Belongs to the selenophosphate synthase 1 family. Class I subfamily.</text>
</comment>
<organism evidence="12 13">
    <name type="scientific">Wohlfahrtiimonas chitiniclastica SH04</name>
    <dbReference type="NCBI Taxonomy" id="1261130"/>
    <lineage>
        <taxon>Bacteria</taxon>
        <taxon>Pseudomonadati</taxon>
        <taxon>Pseudomonadota</taxon>
        <taxon>Gammaproteobacteria</taxon>
        <taxon>Cardiobacteriales</taxon>
        <taxon>Ignatzschineriaceae</taxon>
        <taxon>Wohlfahrtiimonas</taxon>
    </lineage>
</organism>
<evidence type="ECO:0000259" key="10">
    <source>
        <dbReference type="Pfam" id="PF00586"/>
    </source>
</evidence>
<dbReference type="GO" id="GO:0005524">
    <property type="term" value="F:ATP binding"/>
    <property type="evidence" value="ECO:0007669"/>
    <property type="project" value="UniProtKB-UniRule"/>
</dbReference>